<dbReference type="InterPro" id="IPR018392">
    <property type="entry name" value="LysM"/>
</dbReference>
<dbReference type="CDD" id="cd00118">
    <property type="entry name" value="LysM"/>
    <property type="match status" value="1"/>
</dbReference>
<feature type="domain" description="LysM" evidence="2">
    <location>
        <begin position="157"/>
        <end position="203"/>
    </location>
</feature>
<reference evidence="4" key="1">
    <citation type="submission" date="2018-09" db="EMBL/GenBank/DDBJ databases">
        <authorList>
            <person name="Zhu H."/>
        </authorList>
    </citation>
    <scope>NUCLEOTIDE SEQUENCE [LARGE SCALE GENOMIC DNA]</scope>
    <source>
        <strain evidence="4">K2R23-3</strain>
    </source>
</reference>
<name>A0A385YXY9_9BACL</name>
<dbReference type="SMART" id="SM00257">
    <property type="entry name" value="LysM"/>
    <property type="match status" value="1"/>
</dbReference>
<feature type="compositionally biased region" description="Polar residues" evidence="1">
    <location>
        <begin position="106"/>
        <end position="121"/>
    </location>
</feature>
<evidence type="ECO:0000313" key="3">
    <source>
        <dbReference type="EMBL" id="AYC30797.1"/>
    </source>
</evidence>
<evidence type="ECO:0000256" key="1">
    <source>
        <dbReference type="SAM" id="MobiDB-lite"/>
    </source>
</evidence>
<dbReference type="AlphaFoldDB" id="A0A385YXY9"/>
<dbReference type="Proteomes" id="UP000265725">
    <property type="component" value="Chromosome"/>
</dbReference>
<feature type="region of interest" description="Disordered" evidence="1">
    <location>
        <begin position="102"/>
        <end position="149"/>
    </location>
</feature>
<evidence type="ECO:0000313" key="4">
    <source>
        <dbReference type="Proteomes" id="UP000265725"/>
    </source>
</evidence>
<dbReference type="EMBL" id="CP032418">
    <property type="protein sequence ID" value="AYC30797.1"/>
    <property type="molecule type" value="Genomic_DNA"/>
</dbReference>
<protein>
    <submittedName>
        <fullName evidence="3">LysM peptidoglycan-binding domain-containing protein</fullName>
    </submittedName>
</protein>
<dbReference type="OrthoDB" id="2583609at2"/>
<organism evidence="3 4">
    <name type="scientific">Paenisporosarcina cavernae</name>
    <dbReference type="NCBI Taxonomy" id="2320858"/>
    <lineage>
        <taxon>Bacteria</taxon>
        <taxon>Bacillati</taxon>
        <taxon>Bacillota</taxon>
        <taxon>Bacilli</taxon>
        <taxon>Bacillales</taxon>
        <taxon>Caryophanaceae</taxon>
        <taxon>Paenisporosarcina</taxon>
    </lineage>
</organism>
<dbReference type="Pfam" id="PF01476">
    <property type="entry name" value="LysM"/>
    <property type="match status" value="1"/>
</dbReference>
<dbReference type="InterPro" id="IPR036779">
    <property type="entry name" value="LysM_dom_sf"/>
</dbReference>
<keyword evidence="4" id="KW-1185">Reference proteome</keyword>
<dbReference type="KEGG" id="paek:D3873_07535"/>
<gene>
    <name evidence="3" type="ORF">D3873_07535</name>
</gene>
<evidence type="ECO:0000259" key="2">
    <source>
        <dbReference type="PROSITE" id="PS51782"/>
    </source>
</evidence>
<proteinExistence type="predicted"/>
<dbReference type="Gene3D" id="3.10.350.10">
    <property type="entry name" value="LysM domain"/>
    <property type="match status" value="1"/>
</dbReference>
<accession>A0A385YXY9</accession>
<sequence length="204" mass="22740">MVEPIGLEKIFIDVTIQSANYLSMLDFLSEMDKLKRIYYVQSFTFEGIRENETREGPMEDMLTYSIQFYAYFAPLVQLDIPLPTPSSGQPSDKVNPIIDAEETVESDNSSTETISDSTVLQEASKENLPTEDAQTSSSNANQSNQHAVTTPVEKPIKTHVVQSGETLYSISMKFYGNRNGEEIIKTANNLSGNTVRTGQVLRIP</sequence>
<dbReference type="SUPFAM" id="SSF54106">
    <property type="entry name" value="LysM domain"/>
    <property type="match status" value="1"/>
</dbReference>
<feature type="compositionally biased region" description="Low complexity" evidence="1">
    <location>
        <begin position="133"/>
        <end position="147"/>
    </location>
</feature>
<dbReference type="PROSITE" id="PS51782">
    <property type="entry name" value="LYSM"/>
    <property type="match status" value="1"/>
</dbReference>